<reference evidence="3" key="1">
    <citation type="journal article" date="2014" name="Front. Microbiol.">
        <title>High frequency of phylogenetically diverse reductive dehalogenase-homologous genes in deep subseafloor sedimentary metagenomes.</title>
        <authorList>
            <person name="Kawai M."/>
            <person name="Futagami T."/>
            <person name="Toyoda A."/>
            <person name="Takaki Y."/>
            <person name="Nishi S."/>
            <person name="Hori S."/>
            <person name="Arai W."/>
            <person name="Tsubouchi T."/>
            <person name="Morono Y."/>
            <person name="Uchiyama I."/>
            <person name="Ito T."/>
            <person name="Fujiyama A."/>
            <person name="Inagaki F."/>
            <person name="Takami H."/>
        </authorList>
    </citation>
    <scope>NUCLEOTIDE SEQUENCE</scope>
    <source>
        <strain evidence="3">Expedition CK06-06</strain>
    </source>
</reference>
<proteinExistence type="predicted"/>
<dbReference type="EMBL" id="BARU01003661">
    <property type="protein sequence ID" value="GAH26041.1"/>
    <property type="molecule type" value="Genomic_DNA"/>
</dbReference>
<evidence type="ECO:0000313" key="3">
    <source>
        <dbReference type="EMBL" id="GAH26041.1"/>
    </source>
</evidence>
<dbReference type="GO" id="GO:0005524">
    <property type="term" value="F:ATP binding"/>
    <property type="evidence" value="ECO:0007669"/>
    <property type="project" value="UniProtKB-KW"/>
</dbReference>
<dbReference type="AlphaFoldDB" id="X1DYG2"/>
<accession>X1DYG2</accession>
<protein>
    <recommendedName>
        <fullName evidence="4">ABC transporter domain-containing protein</fullName>
    </recommendedName>
</protein>
<feature type="non-terminal residue" evidence="3">
    <location>
        <position position="1"/>
    </location>
</feature>
<keyword evidence="1" id="KW-0547">Nucleotide-binding</keyword>
<dbReference type="InterPro" id="IPR050107">
    <property type="entry name" value="ABC_carbohydrate_import_ATPase"/>
</dbReference>
<dbReference type="PANTHER" id="PTHR43790">
    <property type="entry name" value="CARBOHYDRATE TRANSPORT ATP-BINDING PROTEIN MG119-RELATED"/>
    <property type="match status" value="1"/>
</dbReference>
<dbReference type="SUPFAM" id="SSF52540">
    <property type="entry name" value="P-loop containing nucleoside triphosphate hydrolases"/>
    <property type="match status" value="1"/>
</dbReference>
<organism evidence="3">
    <name type="scientific">marine sediment metagenome</name>
    <dbReference type="NCBI Taxonomy" id="412755"/>
    <lineage>
        <taxon>unclassified sequences</taxon>
        <taxon>metagenomes</taxon>
        <taxon>ecological metagenomes</taxon>
    </lineage>
</organism>
<comment type="caution">
    <text evidence="3">The sequence shown here is derived from an EMBL/GenBank/DDBJ whole genome shotgun (WGS) entry which is preliminary data.</text>
</comment>
<dbReference type="InterPro" id="IPR027417">
    <property type="entry name" value="P-loop_NTPase"/>
</dbReference>
<sequence length="98" mass="10937">AVAVGKATSFNPKVVIMDEPTANLALKEIGKVLELTLRLKDHGISIIFITHRLEDIFTVSDRIFVLKHGHRVAVKEKAKTNKDEIVKLMFIGTDAQQD</sequence>
<gene>
    <name evidence="3" type="ORF">S03H2_07790</name>
</gene>
<evidence type="ECO:0000256" key="1">
    <source>
        <dbReference type="ARBA" id="ARBA00022741"/>
    </source>
</evidence>
<dbReference type="Gene3D" id="3.40.50.300">
    <property type="entry name" value="P-loop containing nucleotide triphosphate hydrolases"/>
    <property type="match status" value="1"/>
</dbReference>
<evidence type="ECO:0000256" key="2">
    <source>
        <dbReference type="ARBA" id="ARBA00022840"/>
    </source>
</evidence>
<keyword evidence="2" id="KW-0067">ATP-binding</keyword>
<evidence type="ECO:0008006" key="4">
    <source>
        <dbReference type="Google" id="ProtNLM"/>
    </source>
</evidence>
<name>X1DYG2_9ZZZZ</name>
<dbReference type="PANTHER" id="PTHR43790:SF8">
    <property type="entry name" value="SUGAR ABC TRANSPORTER ATP-BINDING PROTEIN"/>
    <property type="match status" value="1"/>
</dbReference>